<evidence type="ECO:0000313" key="2">
    <source>
        <dbReference type="EMBL" id="OHA72104.1"/>
    </source>
</evidence>
<feature type="transmembrane region" description="Helical" evidence="1">
    <location>
        <begin position="31"/>
        <end position="52"/>
    </location>
</feature>
<dbReference type="Proteomes" id="UP000177287">
    <property type="component" value="Unassembled WGS sequence"/>
</dbReference>
<reference evidence="2 3" key="1">
    <citation type="journal article" date="2016" name="Nat. Commun.">
        <title>Thousands of microbial genomes shed light on interconnected biogeochemical processes in an aquifer system.</title>
        <authorList>
            <person name="Anantharaman K."/>
            <person name="Brown C.T."/>
            <person name="Hug L.A."/>
            <person name="Sharon I."/>
            <person name="Castelle C.J."/>
            <person name="Probst A.J."/>
            <person name="Thomas B.C."/>
            <person name="Singh A."/>
            <person name="Wilkins M.J."/>
            <person name="Karaoz U."/>
            <person name="Brodie E.L."/>
            <person name="Williams K.H."/>
            <person name="Hubbard S.S."/>
            <person name="Banfield J.F."/>
        </authorList>
    </citation>
    <scope>NUCLEOTIDE SEQUENCE [LARGE SCALE GENOMIC DNA]</scope>
</reference>
<feature type="transmembrane region" description="Helical" evidence="1">
    <location>
        <begin position="85"/>
        <end position="109"/>
    </location>
</feature>
<dbReference type="AlphaFoldDB" id="A0A1G2RGX9"/>
<keyword evidence="1" id="KW-0472">Membrane</keyword>
<accession>A0A1G2RGX9</accession>
<name>A0A1G2RGX9_9BACT</name>
<evidence type="ECO:0000313" key="3">
    <source>
        <dbReference type="Proteomes" id="UP000177287"/>
    </source>
</evidence>
<dbReference type="EMBL" id="MHUF01000024">
    <property type="protein sequence ID" value="OHA72104.1"/>
    <property type="molecule type" value="Genomic_DNA"/>
</dbReference>
<comment type="caution">
    <text evidence="2">The sequence shown here is derived from an EMBL/GenBank/DDBJ whole genome shotgun (WGS) entry which is preliminary data.</text>
</comment>
<sequence>MSHVVGGNSYRGRKAFLVAGFMFEKLHTRTLWIIATVSGGSFLLSPVLASPIGNLADSILLEGFEAAWLGSRVSPWQYMTLGENIFTAATVLIAFLALACGSYAAWTLYKRRV</sequence>
<proteinExistence type="predicted"/>
<protein>
    <submittedName>
        <fullName evidence="2">Uncharacterized protein</fullName>
    </submittedName>
</protein>
<evidence type="ECO:0000256" key="1">
    <source>
        <dbReference type="SAM" id="Phobius"/>
    </source>
</evidence>
<keyword evidence="1" id="KW-1133">Transmembrane helix</keyword>
<organism evidence="2 3">
    <name type="scientific">Candidatus Wildermuthbacteria bacterium RIFCSPLOWO2_01_FULL_47_18</name>
    <dbReference type="NCBI Taxonomy" id="1802460"/>
    <lineage>
        <taxon>Bacteria</taxon>
        <taxon>Candidatus Wildermuthiibacteriota</taxon>
    </lineage>
</organism>
<gene>
    <name evidence="2" type="ORF">A3A27_02125</name>
</gene>
<keyword evidence="1" id="KW-0812">Transmembrane</keyword>